<sequence>MNLNELIITGKAKYLILTKSYSTNENYKLYWFDYFVSIGYITDSDSVNPYAPYGKCTRSLLWLTYLINLIHFFLLSSGTLYILNHHRNRSGFWWPFITWMLSFIFIIASIILFIFRNLNTRLFPLLIIAVQLSTLIIQWISIFIVTIQAFHVEARYQRCLFIFIVVLLLLQAACFAAQALITLHCVFNLKFISTFLDYSYWSAIVAAACIIISTLLFDYIFIWCGKHKTSSRISPAPTAPSDVHPNRATSPIDPVILEDFHQQPGGADYQISSNSDRTRRFRIQPVNQRLNNEDWNISANEHRTNPGHIHSLLTASEA</sequence>
<evidence type="ECO:0000313" key="3">
    <source>
        <dbReference type="EMBL" id="CAF0927211.1"/>
    </source>
</evidence>
<dbReference type="OrthoDB" id="10029029at2759"/>
<feature type="transmembrane region" description="Helical" evidence="2">
    <location>
        <begin position="122"/>
        <end position="147"/>
    </location>
</feature>
<proteinExistence type="predicted"/>
<evidence type="ECO:0000313" key="4">
    <source>
        <dbReference type="Proteomes" id="UP000663852"/>
    </source>
</evidence>
<dbReference type="Proteomes" id="UP000663852">
    <property type="component" value="Unassembled WGS sequence"/>
</dbReference>
<comment type="caution">
    <text evidence="3">The sequence shown here is derived from an EMBL/GenBank/DDBJ whole genome shotgun (WGS) entry which is preliminary data.</text>
</comment>
<keyword evidence="2" id="KW-0472">Membrane</keyword>
<feature type="transmembrane region" description="Helical" evidence="2">
    <location>
        <begin position="62"/>
        <end position="83"/>
    </location>
</feature>
<evidence type="ECO:0000256" key="2">
    <source>
        <dbReference type="SAM" id="Phobius"/>
    </source>
</evidence>
<accession>A0A814BEM7</accession>
<reference evidence="3" key="1">
    <citation type="submission" date="2021-02" db="EMBL/GenBank/DDBJ databases">
        <authorList>
            <person name="Nowell W R."/>
        </authorList>
    </citation>
    <scope>NUCLEOTIDE SEQUENCE</scope>
</reference>
<dbReference type="AlphaFoldDB" id="A0A814BEM7"/>
<dbReference type="EMBL" id="CAJNOJ010000040">
    <property type="protein sequence ID" value="CAF0927211.1"/>
    <property type="molecule type" value="Genomic_DNA"/>
</dbReference>
<protein>
    <submittedName>
        <fullName evidence="3">Uncharacterized protein</fullName>
    </submittedName>
</protein>
<name>A0A814BEM7_ADIRI</name>
<feature type="transmembrane region" description="Helical" evidence="2">
    <location>
        <begin position="201"/>
        <end position="224"/>
    </location>
</feature>
<feature type="region of interest" description="Disordered" evidence="1">
    <location>
        <begin position="298"/>
        <end position="318"/>
    </location>
</feature>
<organism evidence="3 4">
    <name type="scientific">Adineta ricciae</name>
    <name type="common">Rotifer</name>
    <dbReference type="NCBI Taxonomy" id="249248"/>
    <lineage>
        <taxon>Eukaryota</taxon>
        <taxon>Metazoa</taxon>
        <taxon>Spiralia</taxon>
        <taxon>Gnathifera</taxon>
        <taxon>Rotifera</taxon>
        <taxon>Eurotatoria</taxon>
        <taxon>Bdelloidea</taxon>
        <taxon>Adinetida</taxon>
        <taxon>Adinetidae</taxon>
        <taxon>Adineta</taxon>
    </lineage>
</organism>
<keyword evidence="2" id="KW-0812">Transmembrane</keyword>
<feature type="transmembrane region" description="Helical" evidence="2">
    <location>
        <begin position="92"/>
        <end position="116"/>
    </location>
</feature>
<feature type="transmembrane region" description="Helical" evidence="2">
    <location>
        <begin position="159"/>
        <end position="181"/>
    </location>
</feature>
<keyword evidence="2" id="KW-1133">Transmembrane helix</keyword>
<gene>
    <name evidence="3" type="ORF">EDS130_LOCUS11094</name>
</gene>
<evidence type="ECO:0000256" key="1">
    <source>
        <dbReference type="SAM" id="MobiDB-lite"/>
    </source>
</evidence>